<protein>
    <submittedName>
        <fullName evidence="1">Uncharacterized protein</fullName>
    </submittedName>
</protein>
<dbReference type="GeneID" id="64637703"/>
<organism evidence="1 2">
    <name type="scientific">Suillus subaureus</name>
    <dbReference type="NCBI Taxonomy" id="48587"/>
    <lineage>
        <taxon>Eukaryota</taxon>
        <taxon>Fungi</taxon>
        <taxon>Dikarya</taxon>
        <taxon>Basidiomycota</taxon>
        <taxon>Agaricomycotina</taxon>
        <taxon>Agaricomycetes</taxon>
        <taxon>Agaricomycetidae</taxon>
        <taxon>Boletales</taxon>
        <taxon>Suillineae</taxon>
        <taxon>Suillaceae</taxon>
        <taxon>Suillus</taxon>
    </lineage>
</organism>
<dbReference type="AlphaFoldDB" id="A0A9P7ARD6"/>
<evidence type="ECO:0000313" key="1">
    <source>
        <dbReference type="EMBL" id="KAG1794934.1"/>
    </source>
</evidence>
<evidence type="ECO:0000313" key="2">
    <source>
        <dbReference type="Proteomes" id="UP000807769"/>
    </source>
</evidence>
<comment type="caution">
    <text evidence="1">The sequence shown here is derived from an EMBL/GenBank/DDBJ whole genome shotgun (WGS) entry which is preliminary data.</text>
</comment>
<dbReference type="RefSeq" id="XP_041185167.1">
    <property type="nucleotide sequence ID" value="XM_041343687.1"/>
</dbReference>
<proteinExistence type="predicted"/>
<dbReference type="Proteomes" id="UP000807769">
    <property type="component" value="Unassembled WGS sequence"/>
</dbReference>
<dbReference type="EMBL" id="JABBWG010000353">
    <property type="protein sequence ID" value="KAG1794934.1"/>
    <property type="molecule type" value="Genomic_DNA"/>
</dbReference>
<accession>A0A9P7ARD6</accession>
<dbReference type="OrthoDB" id="10513131at2759"/>
<sequence length="115" mass="13021">MHHLYKCNHSRNEPDTEGFLPTVVFPQLGSLGFSPYKFDILMAGHAKYAFLPTTVCEVVLLEHGSHRAHRECDQLSSGERLRLPDQCYRDCIIVCVDSNSTDVISCQLKAIGVRW</sequence>
<reference evidence="1" key="1">
    <citation type="journal article" date="2020" name="New Phytol.">
        <title>Comparative genomics reveals dynamic genome evolution in host specialist ectomycorrhizal fungi.</title>
        <authorList>
            <person name="Lofgren L.A."/>
            <person name="Nguyen N.H."/>
            <person name="Vilgalys R."/>
            <person name="Ruytinx J."/>
            <person name="Liao H.L."/>
            <person name="Branco S."/>
            <person name="Kuo A."/>
            <person name="LaButti K."/>
            <person name="Lipzen A."/>
            <person name="Andreopoulos W."/>
            <person name="Pangilinan J."/>
            <person name="Riley R."/>
            <person name="Hundley H."/>
            <person name="Na H."/>
            <person name="Barry K."/>
            <person name="Grigoriev I.V."/>
            <person name="Stajich J.E."/>
            <person name="Kennedy P.G."/>
        </authorList>
    </citation>
    <scope>NUCLEOTIDE SEQUENCE</scope>
    <source>
        <strain evidence="1">MN1</strain>
    </source>
</reference>
<name>A0A9P7ARD6_9AGAM</name>
<gene>
    <name evidence="1" type="ORF">BJ212DRAFT_624908</name>
</gene>
<keyword evidence="2" id="KW-1185">Reference proteome</keyword>